<dbReference type="RefSeq" id="WP_016810948.1">
    <property type="nucleotide sequence ID" value="NZ_BOQM01000011.1"/>
</dbReference>
<evidence type="ECO:0000313" key="3">
    <source>
        <dbReference type="Proteomes" id="UP000677457"/>
    </source>
</evidence>
<dbReference type="SUPFAM" id="SSF51735">
    <property type="entry name" value="NAD(P)-binding Rossmann-fold domains"/>
    <property type="match status" value="1"/>
</dbReference>
<protein>
    <submittedName>
        <fullName evidence="2">Short-chain dehydrogenase</fullName>
    </submittedName>
</protein>
<evidence type="ECO:0000256" key="1">
    <source>
        <dbReference type="ARBA" id="ARBA00023002"/>
    </source>
</evidence>
<organism evidence="2 3">
    <name type="scientific">Salinispora arenicola</name>
    <dbReference type="NCBI Taxonomy" id="168697"/>
    <lineage>
        <taxon>Bacteria</taxon>
        <taxon>Bacillati</taxon>
        <taxon>Actinomycetota</taxon>
        <taxon>Actinomycetes</taxon>
        <taxon>Micromonosporales</taxon>
        <taxon>Micromonosporaceae</taxon>
        <taxon>Salinispora</taxon>
    </lineage>
</organism>
<comment type="caution">
    <text evidence="2">The sequence shown here is derived from an EMBL/GenBank/DDBJ whole genome shotgun (WGS) entry which is preliminary data.</text>
</comment>
<dbReference type="EMBL" id="BOQM01000011">
    <property type="protein sequence ID" value="GIM85188.1"/>
    <property type="molecule type" value="Genomic_DNA"/>
</dbReference>
<dbReference type="Pfam" id="PF00106">
    <property type="entry name" value="adh_short"/>
    <property type="match status" value="1"/>
</dbReference>
<dbReference type="Proteomes" id="UP000677457">
    <property type="component" value="Unassembled WGS sequence"/>
</dbReference>
<keyword evidence="1" id="KW-0560">Oxidoreductase</keyword>
<dbReference type="PANTHER" id="PTHR43157:SF31">
    <property type="entry name" value="PHOSPHATIDYLINOSITOL-GLYCAN BIOSYNTHESIS CLASS F PROTEIN"/>
    <property type="match status" value="1"/>
</dbReference>
<sequence length="288" mass="31373">MEDLTERRVVVVTGASSGIGLAAAIDLAYRGDQVVLVGRDSARLQSAAGQVREATGERPELFRADFAVLDDVRSLAERLRTAYDRIGVLANNAGTIALHPTTTVDGYELSVQANHLAPFLLTNLLRDRLGRVVVTASAAHRSGLLSPNDLNQTLHRFRPMSAYSASKRANILFTVEAARRWPDLPTYCFHPGLVRTRFASDSRLMTFAMRLLPARSPAKGAETLVWLANQAPERLRSGGYYQDRRLRHPHATATDPQLAAQLWTASAKAVGIDSSHGPDLPSGVRDGD</sequence>
<dbReference type="Gene3D" id="3.40.50.720">
    <property type="entry name" value="NAD(P)-binding Rossmann-like Domain"/>
    <property type="match status" value="1"/>
</dbReference>
<evidence type="ECO:0000313" key="2">
    <source>
        <dbReference type="EMBL" id="GIM85188.1"/>
    </source>
</evidence>
<accession>A0ABQ4JR02</accession>
<reference evidence="2 3" key="1">
    <citation type="submission" date="2021-03" db="EMBL/GenBank/DDBJ databases">
        <title>Whole genome shotgun sequence of Salinispora arenicola NBRC 105043.</title>
        <authorList>
            <person name="Komaki H."/>
            <person name="Tamura T."/>
        </authorList>
    </citation>
    <scope>NUCLEOTIDE SEQUENCE [LARGE SCALE GENOMIC DNA]</scope>
    <source>
        <strain evidence="2 3">NBRC 105043</strain>
    </source>
</reference>
<dbReference type="InterPro" id="IPR002347">
    <property type="entry name" value="SDR_fam"/>
</dbReference>
<proteinExistence type="predicted"/>
<gene>
    <name evidence="2" type="ORF">Sar04_21260</name>
</gene>
<name>A0ABQ4JR02_SALAC</name>
<keyword evidence="3" id="KW-1185">Reference proteome</keyword>
<dbReference type="InterPro" id="IPR036291">
    <property type="entry name" value="NAD(P)-bd_dom_sf"/>
</dbReference>
<dbReference type="PRINTS" id="PR00081">
    <property type="entry name" value="GDHRDH"/>
</dbReference>
<dbReference type="PANTHER" id="PTHR43157">
    <property type="entry name" value="PHOSPHATIDYLINOSITOL-GLYCAN BIOSYNTHESIS CLASS F PROTEIN-RELATED"/>
    <property type="match status" value="1"/>
</dbReference>
<dbReference type="GeneID" id="93769958"/>